<evidence type="ECO:0000256" key="6">
    <source>
        <dbReference type="ARBA" id="ARBA00022605"/>
    </source>
</evidence>
<dbReference type="InterPro" id="IPR003099">
    <property type="entry name" value="Prephen_DH"/>
</dbReference>
<dbReference type="PANTHER" id="PTHR21363">
    <property type="entry name" value="PREPHENATE DEHYDROGENASE"/>
    <property type="match status" value="1"/>
</dbReference>
<keyword evidence="7 12" id="KW-0560">Oxidoreductase</keyword>
<evidence type="ECO:0000256" key="4">
    <source>
        <dbReference type="ARBA" id="ARBA00016891"/>
    </source>
</evidence>
<evidence type="ECO:0000256" key="1">
    <source>
        <dbReference type="ARBA" id="ARBA00005067"/>
    </source>
</evidence>
<dbReference type="InterPro" id="IPR008927">
    <property type="entry name" value="6-PGluconate_DH-like_C_sf"/>
</dbReference>
<keyword evidence="9" id="KW-0057">Aromatic amino acid biosynthesis</keyword>
<evidence type="ECO:0000256" key="5">
    <source>
        <dbReference type="ARBA" id="ARBA00022498"/>
    </source>
</evidence>
<dbReference type="FunFam" id="1.10.3660.10:FF:000003">
    <property type="entry name" value="Prephenate dehydrogenase"/>
    <property type="match status" value="1"/>
</dbReference>
<dbReference type="GO" id="GO:0008977">
    <property type="term" value="F:prephenate dehydrogenase (NAD+) activity"/>
    <property type="evidence" value="ECO:0007669"/>
    <property type="project" value="UniProtKB-EC"/>
</dbReference>
<dbReference type="InterPro" id="IPR046826">
    <property type="entry name" value="PDH_N"/>
</dbReference>
<evidence type="ECO:0000256" key="2">
    <source>
        <dbReference type="ARBA" id="ARBA00007964"/>
    </source>
</evidence>
<keyword evidence="13" id="KW-1185">Reference proteome</keyword>
<evidence type="ECO:0000256" key="8">
    <source>
        <dbReference type="ARBA" id="ARBA00023027"/>
    </source>
</evidence>
<dbReference type="FunFam" id="3.40.50.720:FF:000208">
    <property type="entry name" value="Prephenate dehydrogenase"/>
    <property type="match status" value="1"/>
</dbReference>
<evidence type="ECO:0000256" key="10">
    <source>
        <dbReference type="ARBA" id="ARBA00049260"/>
    </source>
</evidence>
<dbReference type="EMBL" id="JACXAH010000005">
    <property type="protein sequence ID" value="MBD1371608.1"/>
    <property type="molecule type" value="Genomic_DNA"/>
</dbReference>
<accession>A0A926RTE8</accession>
<dbReference type="InterPro" id="IPR045865">
    <property type="entry name" value="ACT-like_dom_sf"/>
</dbReference>
<keyword evidence="5" id="KW-0827">Tyrosine biosynthesis</keyword>
<feature type="domain" description="Prephenate/arogenate dehydrogenase" evidence="11">
    <location>
        <begin position="3"/>
        <end position="292"/>
    </location>
</feature>
<evidence type="ECO:0000313" key="12">
    <source>
        <dbReference type="EMBL" id="MBD1371608.1"/>
    </source>
</evidence>
<gene>
    <name evidence="12" type="ORF">IC620_04455</name>
</gene>
<dbReference type="Gene3D" id="1.10.3660.10">
    <property type="entry name" value="6-phosphogluconate dehydrogenase C-terminal like domain"/>
    <property type="match status" value="1"/>
</dbReference>
<dbReference type="InterPro" id="IPR046825">
    <property type="entry name" value="PDH_C"/>
</dbReference>
<dbReference type="NCBIfam" id="NF005107">
    <property type="entry name" value="PRK06545.1-5"/>
    <property type="match status" value="1"/>
</dbReference>
<keyword evidence="6" id="KW-0028">Amino-acid biosynthesis</keyword>
<dbReference type="Proteomes" id="UP000661691">
    <property type="component" value="Unassembled WGS sequence"/>
</dbReference>
<dbReference type="SUPFAM" id="SSF48179">
    <property type="entry name" value="6-phosphogluconate dehydrogenase C-terminal domain-like"/>
    <property type="match status" value="1"/>
</dbReference>
<name>A0A926RTE8_9BACL</name>
<dbReference type="GO" id="GO:0070403">
    <property type="term" value="F:NAD+ binding"/>
    <property type="evidence" value="ECO:0007669"/>
    <property type="project" value="InterPro"/>
</dbReference>
<organism evidence="12 13">
    <name type="scientific">Polycladospora coralii</name>
    <dbReference type="NCBI Taxonomy" id="2771432"/>
    <lineage>
        <taxon>Bacteria</taxon>
        <taxon>Bacillati</taxon>
        <taxon>Bacillota</taxon>
        <taxon>Bacilli</taxon>
        <taxon>Bacillales</taxon>
        <taxon>Thermoactinomycetaceae</taxon>
        <taxon>Polycladospora</taxon>
    </lineage>
</organism>
<keyword evidence="8" id="KW-0520">NAD</keyword>
<comment type="pathway">
    <text evidence="1">Amino-acid biosynthesis; L-tyrosine biosynthesis; (4-hydroxyphenyl)pyruvate from prephenate (NAD(+) route): step 1/1.</text>
</comment>
<evidence type="ECO:0000256" key="7">
    <source>
        <dbReference type="ARBA" id="ARBA00023002"/>
    </source>
</evidence>
<sequence>MSDRVAILGVGLIGGSLALGLKERTNCEVIGFDRSLEDLHFAKLIGALDRGTTSLAEAVVDCDYIIIALPVRMIKVMMEELAALSLKPGCVITDVGSTKMEVMDYRHLFDHQQVVFIGGHPMAGSHRSGIQAAHSLLFENAYYVLTPGDEALQPEVDRLQALLKPATHALFIQMEPRHHDRVVGAISHLPHIIASGLVNLVGDYNQESGFFHRLAAGGFRDLTRIGASDPTMWQDILLTNRHEILRIMEDWLRQMASFQEAIATEDDQKIISLFTRSKQLRERLPERDRGILAPRYECFVDIPDHPGMIGKVAVHLGDAQVSIRNIEVMENRVDHPGVLRLTFKTNKDLLNAIMILRSVGYIVFTGDEL</sequence>
<comment type="catalytic activity">
    <reaction evidence="10">
        <text>prephenate + NAD(+) = 3-(4-hydroxyphenyl)pyruvate + CO2 + NADH</text>
        <dbReference type="Rhea" id="RHEA:13869"/>
        <dbReference type="ChEBI" id="CHEBI:16526"/>
        <dbReference type="ChEBI" id="CHEBI:29934"/>
        <dbReference type="ChEBI" id="CHEBI:36242"/>
        <dbReference type="ChEBI" id="CHEBI:57540"/>
        <dbReference type="ChEBI" id="CHEBI:57945"/>
        <dbReference type="EC" id="1.3.1.12"/>
    </reaction>
</comment>
<dbReference type="GO" id="GO:0006571">
    <property type="term" value="P:tyrosine biosynthetic process"/>
    <property type="evidence" value="ECO:0007669"/>
    <property type="project" value="UniProtKB-KW"/>
</dbReference>
<dbReference type="SUPFAM" id="SSF51735">
    <property type="entry name" value="NAD(P)-binding Rossmann-fold domains"/>
    <property type="match status" value="1"/>
</dbReference>
<evidence type="ECO:0000256" key="9">
    <source>
        <dbReference type="ARBA" id="ARBA00023141"/>
    </source>
</evidence>
<proteinExistence type="inferred from homology"/>
<evidence type="ECO:0000313" key="13">
    <source>
        <dbReference type="Proteomes" id="UP000661691"/>
    </source>
</evidence>
<dbReference type="SUPFAM" id="SSF55021">
    <property type="entry name" value="ACT-like"/>
    <property type="match status" value="1"/>
</dbReference>
<dbReference type="EC" id="1.3.1.12" evidence="3"/>
<reference evidence="12" key="1">
    <citation type="submission" date="2020-09" db="EMBL/GenBank/DDBJ databases">
        <title>A novel bacterium of genus Hazenella, isolated from South China Sea.</title>
        <authorList>
            <person name="Huang H."/>
            <person name="Mo K."/>
            <person name="Hu Y."/>
        </authorList>
    </citation>
    <scope>NUCLEOTIDE SEQUENCE</scope>
    <source>
        <strain evidence="12">IB182357</strain>
    </source>
</reference>
<dbReference type="Gene3D" id="3.30.70.260">
    <property type="match status" value="1"/>
</dbReference>
<dbReference type="InterPro" id="IPR050812">
    <property type="entry name" value="Preph/Arog_dehydrog"/>
</dbReference>
<dbReference type="Pfam" id="PF02153">
    <property type="entry name" value="PDH_N"/>
    <property type="match status" value="1"/>
</dbReference>
<dbReference type="InterPro" id="IPR036291">
    <property type="entry name" value="NAD(P)-bd_dom_sf"/>
</dbReference>
<dbReference type="PROSITE" id="PS51176">
    <property type="entry name" value="PDH_ADH"/>
    <property type="match status" value="1"/>
</dbReference>
<comment type="similarity">
    <text evidence="2">Belongs to the prephenate/arogenate dehydrogenase family.</text>
</comment>
<dbReference type="RefSeq" id="WP_191138260.1">
    <property type="nucleotide sequence ID" value="NZ_JACXAG020000001.1"/>
</dbReference>
<evidence type="ECO:0000256" key="3">
    <source>
        <dbReference type="ARBA" id="ARBA00012068"/>
    </source>
</evidence>
<protein>
    <recommendedName>
        <fullName evidence="4">Prephenate dehydrogenase</fullName>
        <ecNumber evidence="3">1.3.1.12</ecNumber>
    </recommendedName>
</protein>
<dbReference type="GO" id="GO:0004665">
    <property type="term" value="F:prephenate dehydrogenase (NADP+) activity"/>
    <property type="evidence" value="ECO:0007669"/>
    <property type="project" value="InterPro"/>
</dbReference>
<dbReference type="AlphaFoldDB" id="A0A926RTE8"/>
<dbReference type="PANTHER" id="PTHR21363:SF0">
    <property type="entry name" value="PREPHENATE DEHYDROGENASE [NADP(+)]"/>
    <property type="match status" value="1"/>
</dbReference>
<dbReference type="Gene3D" id="3.40.50.720">
    <property type="entry name" value="NAD(P)-binding Rossmann-like Domain"/>
    <property type="match status" value="1"/>
</dbReference>
<evidence type="ECO:0000259" key="11">
    <source>
        <dbReference type="PROSITE" id="PS51176"/>
    </source>
</evidence>
<comment type="caution">
    <text evidence="12">The sequence shown here is derived from an EMBL/GenBank/DDBJ whole genome shotgun (WGS) entry which is preliminary data.</text>
</comment>
<dbReference type="Pfam" id="PF20463">
    <property type="entry name" value="PDH_C"/>
    <property type="match status" value="1"/>
</dbReference>